<reference evidence="1 2" key="1">
    <citation type="journal article" date="2018" name="Sci. Rep.">
        <title>Comparative analysis of the Pocillopora damicornis genome highlights role of immune system in coral evolution.</title>
        <authorList>
            <person name="Cunning R."/>
            <person name="Bay R.A."/>
            <person name="Gillette P."/>
            <person name="Baker A.C."/>
            <person name="Traylor-Knowles N."/>
        </authorList>
    </citation>
    <scope>NUCLEOTIDE SEQUENCE [LARGE SCALE GENOMIC DNA]</scope>
    <source>
        <strain evidence="1">RSMAS</strain>
        <tissue evidence="1">Whole animal</tissue>
    </source>
</reference>
<keyword evidence="2" id="KW-1185">Reference proteome</keyword>
<sequence length="284" mass="30932">MEIEIKRLEMEMNQKQFELKQQLDRGLNALELTPEITTVTSSFVVPAVSTQASTPSVTPRRVYTFPAAHERAYGDPSLPTRVNTFPTVDTRGHANSTLTTRDNTLLPIACTLLPFLPSQTVTSQPDNFPSWSLPFVDSTHVYTRPIGSMRVPTSSSTDVIPVTPTRFPLATSRVSPFQDRPAMSSGASNIANPSITRSVYSSQPMVTSHYSASRFNTAGRDYTGTTASTGFANVWCPPPAPLPTSEKLLAMIASTVEKVNADCGSPLVRVLEFDGSPENYPVFV</sequence>
<gene>
    <name evidence="1" type="ORF">pdam_00012612</name>
</gene>
<name>A0A3M6UD40_POCDA</name>
<accession>A0A3M6UD40</accession>
<proteinExistence type="predicted"/>
<comment type="caution">
    <text evidence="1">The sequence shown here is derived from an EMBL/GenBank/DDBJ whole genome shotgun (WGS) entry which is preliminary data.</text>
</comment>
<evidence type="ECO:0000313" key="1">
    <source>
        <dbReference type="EMBL" id="RMX51424.1"/>
    </source>
</evidence>
<organism evidence="1 2">
    <name type="scientific">Pocillopora damicornis</name>
    <name type="common">Cauliflower coral</name>
    <name type="synonym">Millepora damicornis</name>
    <dbReference type="NCBI Taxonomy" id="46731"/>
    <lineage>
        <taxon>Eukaryota</taxon>
        <taxon>Metazoa</taxon>
        <taxon>Cnidaria</taxon>
        <taxon>Anthozoa</taxon>
        <taxon>Hexacorallia</taxon>
        <taxon>Scleractinia</taxon>
        <taxon>Astrocoeniina</taxon>
        <taxon>Pocilloporidae</taxon>
        <taxon>Pocillopora</taxon>
    </lineage>
</organism>
<dbReference type="EMBL" id="RCHS01001791">
    <property type="protein sequence ID" value="RMX51424.1"/>
    <property type="molecule type" value="Genomic_DNA"/>
</dbReference>
<evidence type="ECO:0000313" key="2">
    <source>
        <dbReference type="Proteomes" id="UP000275408"/>
    </source>
</evidence>
<protein>
    <submittedName>
        <fullName evidence="1">Uncharacterized protein</fullName>
    </submittedName>
</protein>
<dbReference type="AlphaFoldDB" id="A0A3M6UD40"/>
<dbReference type="Proteomes" id="UP000275408">
    <property type="component" value="Unassembled WGS sequence"/>
</dbReference>